<sequence length="79" mass="8920">MKLDIASRQQLTQALQDTQGREVVSIITLPNDVRLRLSSHFGHVAIELICDDLFDQVIDVSALVIADLESNRELMREES</sequence>
<proteinExistence type="predicted"/>
<dbReference type="AlphaFoldDB" id="A0A1H0HMP5"/>
<dbReference type="OrthoDB" id="9981632at2"/>
<protein>
    <submittedName>
        <fullName evidence="1">Uncharacterized protein</fullName>
    </submittedName>
</protein>
<name>A0A1H0HMP5_9PSED</name>
<accession>A0A1H0HMP5</accession>
<dbReference type="EMBL" id="LT629705">
    <property type="protein sequence ID" value="SDO20334.1"/>
    <property type="molecule type" value="Genomic_DNA"/>
</dbReference>
<reference evidence="1 2" key="1">
    <citation type="submission" date="2016-10" db="EMBL/GenBank/DDBJ databases">
        <authorList>
            <person name="de Groot N.N."/>
        </authorList>
    </citation>
    <scope>NUCLEOTIDE SEQUENCE [LARGE SCALE GENOMIC DNA]</scope>
    <source>
        <strain evidence="1 2">CECT 7543</strain>
    </source>
</reference>
<organism evidence="1 2">
    <name type="scientific">Pseudomonas arsenicoxydans</name>
    <dbReference type="NCBI Taxonomy" id="702115"/>
    <lineage>
        <taxon>Bacteria</taxon>
        <taxon>Pseudomonadati</taxon>
        <taxon>Pseudomonadota</taxon>
        <taxon>Gammaproteobacteria</taxon>
        <taxon>Pseudomonadales</taxon>
        <taxon>Pseudomonadaceae</taxon>
        <taxon>Pseudomonas</taxon>
    </lineage>
</organism>
<gene>
    <name evidence="1" type="ORF">SAMN04489798_2312</name>
</gene>
<evidence type="ECO:0000313" key="2">
    <source>
        <dbReference type="Proteomes" id="UP000198827"/>
    </source>
</evidence>
<evidence type="ECO:0000313" key="1">
    <source>
        <dbReference type="EMBL" id="SDO20334.1"/>
    </source>
</evidence>
<dbReference type="RefSeq" id="WP_090180748.1">
    <property type="nucleotide sequence ID" value="NZ_LT629705.1"/>
</dbReference>
<dbReference type="Proteomes" id="UP000198827">
    <property type="component" value="Chromosome I"/>
</dbReference>